<dbReference type="AlphaFoldDB" id="A0AAV9JRX9"/>
<name>A0AAV9JRX9_9PEZI</name>
<accession>A0AAV9JRX9</accession>
<dbReference type="EMBL" id="JAVFHQ010000010">
    <property type="protein sequence ID" value="KAK4547744.1"/>
    <property type="molecule type" value="Genomic_DNA"/>
</dbReference>
<protein>
    <submittedName>
        <fullName evidence="2">Uncharacterized protein</fullName>
    </submittedName>
</protein>
<feature type="region of interest" description="Disordered" evidence="1">
    <location>
        <begin position="108"/>
        <end position="238"/>
    </location>
</feature>
<sequence>MAAKRVGSQCIWPYSGKDWPVVLCDDDTPPSVWVIDDGRLQEYDPHKDYLEGLSHFESNDIEASDDPETRLEKYRRRAFKQDAAEWATPSYWKNVIESRRAGRELEREIAKKGKRKRRHRDGDGDDDVEIIAVRRSTNSSSASSRHKKRSSSGGSQSATSGQLPTPGPTPIKLKVGAHSGLPIRIKESDDEDEDEQETEDDGQFVKKKPAQSDRFTSYDNAKLQRLRQRSSNGGPPGDNVCTIFVGKDETTPFQVPMKAIADCEFLSEQVRFSEQKGSHIDLWTNTSIAAKDFVAIHEYMHIGDFVPRLTRDTPPRIKGLVIQEQRDEVAERCAYIFRTASQLQLASLQSLAVEKLKALYPLSPLRILLVTRIAQNSYPWGCEAEGELFGWLADHIAEYFYALMAEHGAALMGVLRNSDGLGQTVADRVAENPKACSRGLGEE</sequence>
<evidence type="ECO:0000313" key="2">
    <source>
        <dbReference type="EMBL" id="KAK4547744.1"/>
    </source>
</evidence>
<evidence type="ECO:0000256" key="1">
    <source>
        <dbReference type="SAM" id="MobiDB-lite"/>
    </source>
</evidence>
<comment type="caution">
    <text evidence="2">The sequence shown here is derived from an EMBL/GenBank/DDBJ whole genome shotgun (WGS) entry which is preliminary data.</text>
</comment>
<reference evidence="2 3" key="1">
    <citation type="submission" date="2021-11" db="EMBL/GenBank/DDBJ databases">
        <title>Black yeast isolated from Biological Soil Crust.</title>
        <authorList>
            <person name="Kurbessoian T."/>
        </authorList>
    </citation>
    <scope>NUCLEOTIDE SEQUENCE [LARGE SCALE GENOMIC DNA]</scope>
    <source>
        <strain evidence="2 3">CCFEE 5522</strain>
    </source>
</reference>
<feature type="compositionally biased region" description="Acidic residues" evidence="1">
    <location>
        <begin position="188"/>
        <end position="202"/>
    </location>
</feature>
<gene>
    <name evidence="2" type="ORF">LTR36_000702</name>
</gene>
<organism evidence="2 3">
    <name type="scientific">Oleoguttula mirabilis</name>
    <dbReference type="NCBI Taxonomy" id="1507867"/>
    <lineage>
        <taxon>Eukaryota</taxon>
        <taxon>Fungi</taxon>
        <taxon>Dikarya</taxon>
        <taxon>Ascomycota</taxon>
        <taxon>Pezizomycotina</taxon>
        <taxon>Dothideomycetes</taxon>
        <taxon>Dothideomycetidae</taxon>
        <taxon>Mycosphaerellales</taxon>
        <taxon>Teratosphaeriaceae</taxon>
        <taxon>Oleoguttula</taxon>
    </lineage>
</organism>
<feature type="compositionally biased region" description="Low complexity" evidence="1">
    <location>
        <begin position="134"/>
        <end position="143"/>
    </location>
</feature>
<keyword evidence="3" id="KW-1185">Reference proteome</keyword>
<proteinExistence type="predicted"/>
<feature type="compositionally biased region" description="Low complexity" evidence="1">
    <location>
        <begin position="151"/>
        <end position="160"/>
    </location>
</feature>
<dbReference type="Proteomes" id="UP001324427">
    <property type="component" value="Unassembled WGS sequence"/>
</dbReference>
<evidence type="ECO:0000313" key="3">
    <source>
        <dbReference type="Proteomes" id="UP001324427"/>
    </source>
</evidence>